<dbReference type="Proteomes" id="UP000009170">
    <property type="component" value="Unassembled WGS sequence"/>
</dbReference>
<keyword evidence="8 11" id="KW-0012">Acyltransferase</keyword>
<dbReference type="PANTHER" id="PTHR23063:SF52">
    <property type="entry name" value="LYSOPHOSPHATIDYLCHOLINE ACYLTRANSFERASE"/>
    <property type="match status" value="1"/>
</dbReference>
<dbReference type="GO" id="GO:0016746">
    <property type="term" value="F:acyltransferase activity"/>
    <property type="evidence" value="ECO:0007669"/>
    <property type="project" value="UniProtKB-KW"/>
</dbReference>
<evidence type="ECO:0000313" key="11">
    <source>
        <dbReference type="EMBL" id="CEG01653.1"/>
    </source>
</evidence>
<evidence type="ECO:0000256" key="6">
    <source>
        <dbReference type="ARBA" id="ARBA00023098"/>
    </source>
</evidence>
<feature type="domain" description="Phospholipid/glycerol acyltransferase" evidence="10">
    <location>
        <begin position="134"/>
        <end position="260"/>
    </location>
</feature>
<keyword evidence="5 9" id="KW-1133">Transmembrane helix</keyword>
<accession>A0A096P9Q0</accession>
<dbReference type="InterPro" id="IPR002123">
    <property type="entry name" value="Plipid/glycerol_acylTrfase"/>
</dbReference>
<keyword evidence="6" id="KW-0443">Lipid metabolism</keyword>
<reference evidence="11 12" key="2">
    <citation type="journal article" date="2014" name="BMC Genomics">
        <title>An improved genome of the model marine alga Ostreococcus tauri unfolds by assessing Illumina de novo assemblies.</title>
        <authorList>
            <person name="Blanc-Mathieu R."/>
            <person name="Verhelst B."/>
            <person name="Derelle E."/>
            <person name="Rombauts S."/>
            <person name="Bouget F.Y."/>
            <person name="Carre I."/>
            <person name="Chateau A."/>
            <person name="Eyre-Walker A."/>
            <person name="Grimsley N."/>
            <person name="Moreau H."/>
            <person name="Piegu B."/>
            <person name="Rivals E."/>
            <person name="Schackwitz W."/>
            <person name="Van de Peer Y."/>
            <person name="Piganeau G."/>
        </authorList>
    </citation>
    <scope>NUCLEOTIDE SEQUENCE [LARGE SCALE GENOMIC DNA]</scope>
    <source>
        <strain evidence="12">OTTH 0595 / CCAP 157/2 / RCC745</strain>
    </source>
</reference>
<dbReference type="AlphaFoldDB" id="A0A096P9Q0"/>
<gene>
    <name evidence="11" type="ORF">OT_ostta15g00140</name>
</gene>
<dbReference type="SMART" id="SM00563">
    <property type="entry name" value="PlsC"/>
    <property type="match status" value="1"/>
</dbReference>
<keyword evidence="4 9" id="KW-0812">Transmembrane</keyword>
<evidence type="ECO:0000256" key="8">
    <source>
        <dbReference type="ARBA" id="ARBA00023315"/>
    </source>
</evidence>
<comment type="similarity">
    <text evidence="2">Belongs to the 1-acyl-sn-glycerol-3-phosphate acyltransferase family.</text>
</comment>
<dbReference type="GO" id="GO:0016020">
    <property type="term" value="C:membrane"/>
    <property type="evidence" value="ECO:0007669"/>
    <property type="project" value="UniProtKB-SubCell"/>
</dbReference>
<organism evidence="11 12">
    <name type="scientific">Ostreococcus tauri</name>
    <name type="common">Marine green alga</name>
    <dbReference type="NCBI Taxonomy" id="70448"/>
    <lineage>
        <taxon>Eukaryota</taxon>
        <taxon>Viridiplantae</taxon>
        <taxon>Chlorophyta</taxon>
        <taxon>Mamiellophyceae</taxon>
        <taxon>Mamiellales</taxon>
        <taxon>Bathycoccaceae</taxon>
        <taxon>Ostreococcus</taxon>
    </lineage>
</organism>
<dbReference type="SUPFAM" id="SSF69593">
    <property type="entry name" value="Glycerol-3-phosphate (1)-acyltransferase"/>
    <property type="match status" value="1"/>
</dbReference>
<dbReference type="EMBL" id="CAID01000015">
    <property type="protein sequence ID" value="CEG01653.1"/>
    <property type="molecule type" value="Genomic_DNA"/>
</dbReference>
<keyword evidence="7 9" id="KW-0472">Membrane</keyword>
<dbReference type="KEGG" id="ota:OT_ostta15g00140"/>
<evidence type="ECO:0000256" key="9">
    <source>
        <dbReference type="SAM" id="Phobius"/>
    </source>
</evidence>
<dbReference type="PANTHER" id="PTHR23063">
    <property type="entry name" value="PHOSPHOLIPID ACYLTRANSFERASE"/>
    <property type="match status" value="1"/>
</dbReference>
<reference evidence="12" key="1">
    <citation type="journal article" date="2006" name="Proc. Natl. Acad. Sci. U.S.A.">
        <title>Genome analysis of the smallest free-living eukaryote Ostreococcus tauri unveils many unique features.</title>
        <authorList>
            <person name="Derelle E."/>
            <person name="Ferraz C."/>
            <person name="Rombauts S."/>
            <person name="Rouze P."/>
            <person name="Worden A.Z."/>
            <person name="Robbens S."/>
            <person name="Partensky F."/>
            <person name="Degroeve S."/>
            <person name="Echeynie S."/>
            <person name="Cooke R."/>
            <person name="Saeys Y."/>
            <person name="Wuyts J."/>
            <person name="Jabbari K."/>
            <person name="Bowler C."/>
            <person name="Panaud O."/>
            <person name="Piegu B."/>
            <person name="Ball S.G."/>
            <person name="Ral J.-P."/>
            <person name="Bouget F.-Y."/>
            <person name="Piganeau G."/>
            <person name="De Baets B."/>
            <person name="Picard A."/>
            <person name="Delseny M."/>
            <person name="Demaille J."/>
            <person name="Van de Peer Y."/>
            <person name="Moreau H."/>
        </authorList>
    </citation>
    <scope>NUCLEOTIDE SEQUENCE [LARGE SCALE GENOMIC DNA]</scope>
    <source>
        <strain evidence="12">OTTH 0595 / CCAP 157/2 / RCC745</strain>
    </source>
</reference>
<evidence type="ECO:0000313" key="12">
    <source>
        <dbReference type="Proteomes" id="UP000009170"/>
    </source>
</evidence>
<evidence type="ECO:0000256" key="1">
    <source>
        <dbReference type="ARBA" id="ARBA00004370"/>
    </source>
</evidence>
<dbReference type="RefSeq" id="XP_022841082.1">
    <property type="nucleotide sequence ID" value="XM_022985618.1"/>
</dbReference>
<proteinExistence type="inferred from homology"/>
<comment type="caution">
    <text evidence="11">The sequence shown here is derived from an EMBL/GenBank/DDBJ whole genome shotgun (WGS) entry which is preliminary data.</text>
</comment>
<protein>
    <submittedName>
        <fullName evidence="11">Phospholipid/glycerol acyltransferase</fullName>
    </submittedName>
</protein>
<keyword evidence="3" id="KW-0808">Transferase</keyword>
<evidence type="ECO:0000256" key="4">
    <source>
        <dbReference type="ARBA" id="ARBA00022692"/>
    </source>
</evidence>
<evidence type="ECO:0000256" key="7">
    <source>
        <dbReference type="ARBA" id="ARBA00023136"/>
    </source>
</evidence>
<comment type="subcellular location">
    <subcellularLocation>
        <location evidence="1">Membrane</location>
    </subcellularLocation>
</comment>
<name>A0A096P9Q0_OSTTA</name>
<evidence type="ECO:0000256" key="3">
    <source>
        <dbReference type="ARBA" id="ARBA00022679"/>
    </source>
</evidence>
<sequence length="345" mass="39041">MTLPTDLEPLPLDLRQFIRALILVPRLIVLAVVCVVTWILSVAKILATFMLNAYLGAPRRTLISRCKDADRRVCFVHDWLTMRHNEDSTVVYPDWFMRWHRWHLKCVHFAAKAALFSLGYLRVHITGEPRESTLLFVCNHRGIIDTLVLSFVLDEVPYFVSGAGILNLPFLREVALSADCFVVEPAMKNVGVDMLRSVLLNARARANENGSKTGARRRIVLFPGGEPEIGCEITRWHHPKSFEIVAPRFMGAISLTFEGPGHFSPSWVTGLQDLFYIIFTLARIPSNRCRVRFLSPVPSPSSSESVALSADVMERYRLEIARALELPILLDDGSRIMPHLERAAR</sequence>
<dbReference type="GO" id="GO:0006629">
    <property type="term" value="P:lipid metabolic process"/>
    <property type="evidence" value="ECO:0007669"/>
    <property type="project" value="UniProtKB-KW"/>
</dbReference>
<evidence type="ECO:0000259" key="10">
    <source>
        <dbReference type="SMART" id="SM00563"/>
    </source>
</evidence>
<evidence type="ECO:0000256" key="2">
    <source>
        <dbReference type="ARBA" id="ARBA00008655"/>
    </source>
</evidence>
<dbReference type="Pfam" id="PF01553">
    <property type="entry name" value="Acyltransferase"/>
    <property type="match status" value="1"/>
</dbReference>
<feature type="transmembrane region" description="Helical" evidence="9">
    <location>
        <begin position="20"/>
        <end position="40"/>
    </location>
</feature>
<keyword evidence="12" id="KW-1185">Reference proteome</keyword>
<dbReference type="InParanoid" id="A0A096P9Q0"/>
<dbReference type="GeneID" id="34946406"/>
<dbReference type="OrthoDB" id="1854593at2759"/>
<evidence type="ECO:0000256" key="5">
    <source>
        <dbReference type="ARBA" id="ARBA00022989"/>
    </source>
</evidence>